<keyword evidence="1" id="KW-0812">Transmembrane</keyword>
<dbReference type="AlphaFoldDB" id="A0A8W8LKX3"/>
<evidence type="ECO:0008006" key="4">
    <source>
        <dbReference type="Google" id="ProtNLM"/>
    </source>
</evidence>
<keyword evidence="3" id="KW-1185">Reference proteome</keyword>
<evidence type="ECO:0000256" key="1">
    <source>
        <dbReference type="SAM" id="Phobius"/>
    </source>
</evidence>
<sequence>MGVSQVLLGFAGLTAGIAVIGNLPVTWFMSAEKATLKYLEKSRLQTIETNPRTFNAKELWKDNGTVIMAVRRPG</sequence>
<keyword evidence="1" id="KW-1133">Transmembrane helix</keyword>
<protein>
    <recommendedName>
        <fullName evidence="4">Redox-regulatory protein FAM213A</fullName>
    </recommendedName>
</protein>
<feature type="transmembrane region" description="Helical" evidence="1">
    <location>
        <begin position="6"/>
        <end position="29"/>
    </location>
</feature>
<keyword evidence="1" id="KW-0472">Membrane</keyword>
<dbReference type="EnsemblMetazoa" id="G28500.1">
    <property type="protein sequence ID" value="G28500.1:cds"/>
    <property type="gene ID" value="G28500"/>
</dbReference>
<dbReference type="Proteomes" id="UP000005408">
    <property type="component" value="Unassembled WGS sequence"/>
</dbReference>
<organism evidence="2 3">
    <name type="scientific">Magallana gigas</name>
    <name type="common">Pacific oyster</name>
    <name type="synonym">Crassostrea gigas</name>
    <dbReference type="NCBI Taxonomy" id="29159"/>
    <lineage>
        <taxon>Eukaryota</taxon>
        <taxon>Metazoa</taxon>
        <taxon>Spiralia</taxon>
        <taxon>Lophotrochozoa</taxon>
        <taxon>Mollusca</taxon>
        <taxon>Bivalvia</taxon>
        <taxon>Autobranchia</taxon>
        <taxon>Pteriomorphia</taxon>
        <taxon>Ostreida</taxon>
        <taxon>Ostreoidea</taxon>
        <taxon>Ostreidae</taxon>
        <taxon>Magallana</taxon>
    </lineage>
</organism>
<accession>A0A8W8LKX3</accession>
<name>A0A8W8LKX3_MAGGI</name>
<reference evidence="2" key="1">
    <citation type="submission" date="2022-08" db="UniProtKB">
        <authorList>
            <consortium name="EnsemblMetazoa"/>
        </authorList>
    </citation>
    <scope>IDENTIFICATION</scope>
    <source>
        <strain evidence="2">05x7-T-G4-1.051#20</strain>
    </source>
</reference>
<evidence type="ECO:0000313" key="2">
    <source>
        <dbReference type="EnsemblMetazoa" id="G28500.1:cds"/>
    </source>
</evidence>
<evidence type="ECO:0000313" key="3">
    <source>
        <dbReference type="Proteomes" id="UP000005408"/>
    </source>
</evidence>
<proteinExistence type="predicted"/>